<dbReference type="EMBL" id="OL829978">
    <property type="protein sequence ID" value="UMO76323.1"/>
    <property type="molecule type" value="Genomic_DNA"/>
</dbReference>
<protein>
    <submittedName>
        <fullName evidence="1">Uncharacterized protein</fullName>
    </submittedName>
</protein>
<keyword evidence="2" id="KW-1185">Reference proteome</keyword>
<organism evidence="1 2">
    <name type="scientific">Streptomyces phage Tomas</name>
    <dbReference type="NCBI Taxonomy" id="2914443"/>
    <lineage>
        <taxon>Viruses</taxon>
        <taxon>Duplodnaviria</taxon>
        <taxon>Heunggongvirae</taxon>
        <taxon>Uroviricota</taxon>
        <taxon>Caudoviricetes</taxon>
        <taxon>Stanwilliamsviridae</taxon>
        <taxon>Boydwoodruffvirinae</taxon>
        <taxon>Tomasvirus</taxon>
        <taxon>Tomasvirus tomas</taxon>
    </lineage>
</organism>
<name>A0AA49H0W4_9CAUD</name>
<evidence type="ECO:0000313" key="2">
    <source>
        <dbReference type="Proteomes" id="UP001202581"/>
    </source>
</evidence>
<gene>
    <name evidence="1" type="primary">156</name>
    <name evidence="1" type="ORF">SEA_TOMAS_156</name>
</gene>
<dbReference type="Proteomes" id="UP001202581">
    <property type="component" value="Segment"/>
</dbReference>
<sequence length="56" mass="6625">MREIDAWLMAGARLLHGKYREEVVFKEGRSWVWFRTDSGQWTLQCPSQIVLDEKAV</sequence>
<dbReference type="KEGG" id="vg:77926874"/>
<evidence type="ECO:0000313" key="1">
    <source>
        <dbReference type="EMBL" id="UMO76323.1"/>
    </source>
</evidence>
<proteinExistence type="predicted"/>
<dbReference type="RefSeq" id="YP_010651262.1">
    <property type="nucleotide sequence ID" value="NC_070781.1"/>
</dbReference>
<reference evidence="1" key="1">
    <citation type="submission" date="2021-12" db="EMBL/GenBank/DDBJ databases">
        <authorList>
            <person name="Khadka S."/>
            <person name="Uribe D.A."/>
            <person name="Klipsch I.N."/>
            <person name="Rene S.R."/>
            <person name="Jimenez M.L."/>
            <person name="Saini B.K."/>
            <person name="Zugasti M."/>
            <person name="Bullon R.M."/>
            <person name="Sharp C.D."/>
            <person name="Kapinga K.O."/>
            <person name="Warner C.P."/>
            <person name="Sarinana J."/>
            <person name="Jimenez A."/>
            <person name="Layton S.R."/>
            <person name="Nayek S."/>
            <person name="Hughes L.E."/>
            <person name="Garlena R.A."/>
            <person name="Russell D.A."/>
            <person name="Jacobs-Sera D."/>
            <person name="Hatfull G.F."/>
        </authorList>
    </citation>
    <scope>NUCLEOTIDE SEQUENCE</scope>
</reference>
<dbReference type="GeneID" id="77926874"/>
<accession>A0AA49H0W4</accession>